<reference evidence="3 4" key="1">
    <citation type="submission" date="2014-07" db="EMBL/GenBank/DDBJ databases">
        <title>Draft Genome Sequences of Environmental Pseudomonas syringae strains.</title>
        <authorList>
            <person name="Baltrus D.A."/>
            <person name="Berge O."/>
            <person name="Morris C."/>
        </authorList>
    </citation>
    <scope>NUCLEOTIDE SEQUENCE [LARGE SCALE GENOMIC DNA]</scope>
    <source>
        <strain evidence="3 4">CEB003</strain>
    </source>
</reference>
<name>A0A085VHT4_PSESX</name>
<feature type="chain" id="PRO_5001799027" description="Rap1a immunity protein domain-containing protein" evidence="1">
    <location>
        <begin position="22"/>
        <end position="126"/>
    </location>
</feature>
<keyword evidence="1" id="KW-0732">Signal</keyword>
<evidence type="ECO:0000256" key="1">
    <source>
        <dbReference type="SAM" id="SignalP"/>
    </source>
</evidence>
<evidence type="ECO:0000313" key="4">
    <source>
        <dbReference type="Proteomes" id="UP000028643"/>
    </source>
</evidence>
<protein>
    <recommendedName>
        <fullName evidence="2">Rap1a immunity protein domain-containing protein</fullName>
    </recommendedName>
</protein>
<organism evidence="3 4">
    <name type="scientific">Pseudomonas syringae</name>
    <dbReference type="NCBI Taxonomy" id="317"/>
    <lineage>
        <taxon>Bacteria</taxon>
        <taxon>Pseudomonadati</taxon>
        <taxon>Pseudomonadota</taxon>
        <taxon>Gammaproteobacteria</taxon>
        <taxon>Pseudomonadales</taxon>
        <taxon>Pseudomonadaceae</taxon>
        <taxon>Pseudomonas</taxon>
    </lineage>
</organism>
<dbReference type="RefSeq" id="WP_154232428.1">
    <property type="nucleotide sequence ID" value="NZ_JPQT01000041.1"/>
</dbReference>
<evidence type="ECO:0000313" key="3">
    <source>
        <dbReference type="EMBL" id="KFE54997.1"/>
    </source>
</evidence>
<dbReference type="EMBL" id="JPQT01000041">
    <property type="protein sequence ID" value="KFE54997.1"/>
    <property type="molecule type" value="Genomic_DNA"/>
</dbReference>
<comment type="caution">
    <text evidence="3">The sequence shown here is derived from an EMBL/GenBank/DDBJ whole genome shotgun (WGS) entry which is preliminary data.</text>
</comment>
<accession>A0A085VHT4</accession>
<proteinExistence type="predicted"/>
<dbReference type="PATRIC" id="fig|317.174.peg.598"/>
<evidence type="ECO:0000259" key="2">
    <source>
        <dbReference type="Pfam" id="PF18602"/>
    </source>
</evidence>
<feature type="domain" description="Rap1a immunity protein" evidence="2">
    <location>
        <begin position="23"/>
        <end position="121"/>
    </location>
</feature>
<sequence length="126" mass="13395">MKWMSVPLLALAVCLPLAAKADGNQLLSDCQQALNGSEGRNVSSPLVAGRCMGVIQGTIDGLAVSRQIFTNIPELICMPQGGLPMGQMVRVVTKHLTDNPADLSHNESLLIAKAMVKAFPCDHSKK</sequence>
<dbReference type="Pfam" id="PF18602">
    <property type="entry name" value="Rap1a"/>
    <property type="match status" value="1"/>
</dbReference>
<feature type="signal peptide" evidence="1">
    <location>
        <begin position="1"/>
        <end position="21"/>
    </location>
</feature>
<dbReference type="AlphaFoldDB" id="A0A085VHT4"/>
<gene>
    <name evidence="3" type="ORF">IV02_02960</name>
</gene>
<dbReference type="InterPro" id="IPR041238">
    <property type="entry name" value="Rap1a"/>
</dbReference>
<dbReference type="Proteomes" id="UP000028643">
    <property type="component" value="Unassembled WGS sequence"/>
</dbReference>